<feature type="region of interest" description="Disordered" evidence="2">
    <location>
        <begin position="33"/>
        <end position="52"/>
    </location>
</feature>
<feature type="coiled-coil region" evidence="1">
    <location>
        <begin position="280"/>
        <end position="332"/>
    </location>
</feature>
<gene>
    <name evidence="3" type="ORF">WA026_004441</name>
</gene>
<dbReference type="Proteomes" id="UP001431783">
    <property type="component" value="Unassembled WGS sequence"/>
</dbReference>
<feature type="region of interest" description="Disordered" evidence="2">
    <location>
        <begin position="521"/>
        <end position="551"/>
    </location>
</feature>
<organism evidence="3 4">
    <name type="scientific">Henosepilachna vigintioctopunctata</name>
    <dbReference type="NCBI Taxonomy" id="420089"/>
    <lineage>
        <taxon>Eukaryota</taxon>
        <taxon>Metazoa</taxon>
        <taxon>Ecdysozoa</taxon>
        <taxon>Arthropoda</taxon>
        <taxon>Hexapoda</taxon>
        <taxon>Insecta</taxon>
        <taxon>Pterygota</taxon>
        <taxon>Neoptera</taxon>
        <taxon>Endopterygota</taxon>
        <taxon>Coleoptera</taxon>
        <taxon>Polyphaga</taxon>
        <taxon>Cucujiformia</taxon>
        <taxon>Coccinelloidea</taxon>
        <taxon>Coccinellidae</taxon>
        <taxon>Epilachninae</taxon>
        <taxon>Epilachnini</taxon>
        <taxon>Henosepilachna</taxon>
    </lineage>
</organism>
<sequence length="696" mass="80666">MGTRSNITSETSETVKSDDESYDISVLFDNKDEDEECLENKNEQNSDKSLSNIIPESYQSDLNQRLSNDDANIGRYKSLAFSYFTKSEDLEKKCKNLERNLKEINEVLARTKEQKENAVKEKENMVIKYAVGEKKLLAESQLKEKAEKKCKELSREKEILQHKVQMMVAEKARICQMFDNKVHEHKTIQQEYDRLKTDMSLIENELKWCQNNLKNEIEVHKESQKTIENLNKKLFESSEQIEQAKRDAQESIRVFKYSEENQALVLDQKCKEQQASLILIKHERDDRENQAKNLQSALERLQLKHREMLQENNDLSQRVQHLERERLETLHKLSELRGCADQQLQDAADLQMRNAQVEQYKLQLMNEQAQLNACNEQMAILKSRNSDLENDMESCRAREAELLLFTQQLTDKNVRLQSEFTALETKVQHLTSEQTLIKRTTKEHETKAAMLLGQLTEQKQKHLDEMDAIKKNLNLLLQQNSQLKQELFDQKGENSIIKRKYELSLKEVQKELHNCRKNLEGYRNANGSSSSSSSSLSGAVTEKGSDGYGEENVRVIQPDAEIDRQTLLEHIVKLQRISARKSEKIDFLEEHINTLIAELQNKSKLLQIYMLREQTGTLTSDKMDNTKADLAKLNGVMASMYSSRVADEHLTLELSLDINRKLQAVLEDALLKNITLKKNVDTLGGEIDRLNKLLKC</sequence>
<dbReference type="GO" id="GO:0005802">
    <property type="term" value="C:trans-Golgi network"/>
    <property type="evidence" value="ECO:0007669"/>
    <property type="project" value="TreeGrafter"/>
</dbReference>
<feature type="compositionally biased region" description="Low complexity" evidence="2">
    <location>
        <begin position="528"/>
        <end position="537"/>
    </location>
</feature>
<reference evidence="3 4" key="1">
    <citation type="submission" date="2023-03" db="EMBL/GenBank/DDBJ databases">
        <title>Genome insight into feeding habits of ladybird beetles.</title>
        <authorList>
            <person name="Li H.-S."/>
            <person name="Huang Y.-H."/>
            <person name="Pang H."/>
        </authorList>
    </citation>
    <scope>NUCLEOTIDE SEQUENCE [LARGE SCALE GENOMIC DNA]</scope>
    <source>
        <strain evidence="3">SYSU_2023b</strain>
        <tissue evidence="3">Whole body</tissue>
    </source>
</reference>
<comment type="caution">
    <text evidence="3">The sequence shown here is derived from an EMBL/GenBank/DDBJ whole genome shotgun (WGS) entry which is preliminary data.</text>
</comment>
<keyword evidence="1" id="KW-0175">Coiled coil</keyword>
<dbReference type="GO" id="GO:0031267">
    <property type="term" value="F:small GTPase binding"/>
    <property type="evidence" value="ECO:0007669"/>
    <property type="project" value="TreeGrafter"/>
</dbReference>
<accession>A0AAW1VAU9</accession>
<dbReference type="AlphaFoldDB" id="A0AAW1VAU9"/>
<protein>
    <recommendedName>
        <fullName evidence="5">Coiled-coil domain-containing protein 186</fullName>
    </recommendedName>
</protein>
<evidence type="ECO:0008006" key="5">
    <source>
        <dbReference type="Google" id="ProtNLM"/>
    </source>
</evidence>
<dbReference type="PANTHER" id="PTHR18911:SF5">
    <property type="entry name" value="COILED-COIL DOMAIN-CONTAINING PROTEIN 186"/>
    <property type="match status" value="1"/>
</dbReference>
<dbReference type="PANTHER" id="PTHR18911">
    <property type="entry name" value="CTCL TUMOR ANTIGEN HD-CL-01"/>
    <property type="match status" value="1"/>
</dbReference>
<dbReference type="EMBL" id="JARQZJ010000122">
    <property type="protein sequence ID" value="KAK9889160.1"/>
    <property type="molecule type" value="Genomic_DNA"/>
</dbReference>
<evidence type="ECO:0000256" key="2">
    <source>
        <dbReference type="SAM" id="MobiDB-lite"/>
    </source>
</evidence>
<feature type="compositionally biased region" description="Polar residues" evidence="2">
    <location>
        <begin position="1"/>
        <end position="12"/>
    </location>
</feature>
<name>A0AAW1VAU9_9CUCU</name>
<evidence type="ECO:0000313" key="3">
    <source>
        <dbReference type="EMBL" id="KAK9889160.1"/>
    </source>
</evidence>
<evidence type="ECO:0000256" key="1">
    <source>
        <dbReference type="SAM" id="Coils"/>
    </source>
</evidence>
<dbReference type="InterPro" id="IPR038830">
    <property type="entry name" value="CCDC186"/>
</dbReference>
<evidence type="ECO:0000313" key="4">
    <source>
        <dbReference type="Proteomes" id="UP001431783"/>
    </source>
</evidence>
<keyword evidence="4" id="KW-1185">Reference proteome</keyword>
<feature type="coiled-coil region" evidence="1">
    <location>
        <begin position="87"/>
        <end position="247"/>
    </location>
</feature>
<proteinExistence type="predicted"/>
<dbReference type="GO" id="GO:0099518">
    <property type="term" value="P:vesicle cytoskeletal trafficking"/>
    <property type="evidence" value="ECO:0007669"/>
    <property type="project" value="TreeGrafter"/>
</dbReference>
<feature type="region of interest" description="Disordered" evidence="2">
    <location>
        <begin position="1"/>
        <end position="23"/>
    </location>
</feature>